<dbReference type="Proteomes" id="UP001220610">
    <property type="component" value="Chromosome"/>
</dbReference>
<reference evidence="1" key="1">
    <citation type="submission" date="2023-03" db="EMBL/GenBank/DDBJ databases">
        <title>Andean soil-derived lignocellulolytic bacterial consortium as a source of novel taxa and putative plastic-active enzymes.</title>
        <authorList>
            <person name="Diaz-Garcia L."/>
            <person name="Chuvochina M."/>
            <person name="Feuerriegel G."/>
            <person name="Bunk B."/>
            <person name="Sproer C."/>
            <person name="Streit W.R."/>
            <person name="Rodriguez L.M."/>
            <person name="Overmann J."/>
            <person name="Jimenez D.J."/>
        </authorList>
    </citation>
    <scope>NUCLEOTIDE SEQUENCE</scope>
    <source>
        <strain evidence="1">MAG 7</strain>
    </source>
</reference>
<sequence length="72" mass="8178">MLQVSPLKRTFIITRDNREITLPDPKKQWSVETVKNFYAGQYPELTTAAVAHPKVTARAIEYRFTAVLGTKA</sequence>
<organism evidence="1 2">
    <name type="scientific">Candidatus Pseudobacter hemicellulosilyticus</name>
    <dbReference type="NCBI Taxonomy" id="3121375"/>
    <lineage>
        <taxon>Bacteria</taxon>
        <taxon>Pseudomonadati</taxon>
        <taxon>Bacteroidota</taxon>
        <taxon>Chitinophagia</taxon>
        <taxon>Chitinophagales</taxon>
        <taxon>Chitinophagaceae</taxon>
        <taxon>Pseudobacter</taxon>
    </lineage>
</organism>
<gene>
    <name evidence="1" type="ORF">P0Y53_01425</name>
</gene>
<accession>A0AAJ5WV35</accession>
<evidence type="ECO:0000313" key="2">
    <source>
        <dbReference type="Proteomes" id="UP001220610"/>
    </source>
</evidence>
<dbReference type="AlphaFoldDB" id="A0AAJ5WV35"/>
<dbReference type="Pfam" id="PF14454">
    <property type="entry name" value="Prok_Ub"/>
    <property type="match status" value="1"/>
</dbReference>
<dbReference type="InterPro" id="IPR032866">
    <property type="entry name" value="Prok_Ub"/>
</dbReference>
<protein>
    <submittedName>
        <fullName evidence="1">PRTRC system protein C</fullName>
    </submittedName>
</protein>
<name>A0AAJ5WV35_9BACT</name>
<evidence type="ECO:0000313" key="1">
    <source>
        <dbReference type="EMBL" id="WEK36148.1"/>
    </source>
</evidence>
<proteinExistence type="predicted"/>
<dbReference type="EMBL" id="CP119311">
    <property type="protein sequence ID" value="WEK36148.1"/>
    <property type="molecule type" value="Genomic_DNA"/>
</dbReference>
<dbReference type="InterPro" id="IPR022289">
    <property type="entry name" value="PRTRC_protein-C"/>
</dbReference>
<dbReference type="NCBIfam" id="TIGR03738">
    <property type="entry name" value="PRTRC_C"/>
    <property type="match status" value="1"/>
</dbReference>